<evidence type="ECO:0000256" key="1">
    <source>
        <dbReference type="SAM" id="Phobius"/>
    </source>
</evidence>
<proteinExistence type="predicted"/>
<organism evidence="2 3">
    <name type="scientific">Nocardia huaxiensis</name>
    <dbReference type="NCBI Taxonomy" id="2755382"/>
    <lineage>
        <taxon>Bacteria</taxon>
        <taxon>Bacillati</taxon>
        <taxon>Actinomycetota</taxon>
        <taxon>Actinomycetes</taxon>
        <taxon>Mycobacteriales</taxon>
        <taxon>Nocardiaceae</taxon>
        <taxon>Nocardia</taxon>
    </lineage>
</organism>
<dbReference type="Proteomes" id="UP000515512">
    <property type="component" value="Chromosome"/>
</dbReference>
<keyword evidence="3" id="KW-1185">Reference proteome</keyword>
<evidence type="ECO:0000313" key="2">
    <source>
        <dbReference type="EMBL" id="QLY29380.1"/>
    </source>
</evidence>
<evidence type="ECO:0000313" key="3">
    <source>
        <dbReference type="Proteomes" id="UP000515512"/>
    </source>
</evidence>
<keyword evidence="1" id="KW-0472">Membrane</keyword>
<sequence>MHRQVGVPTPEQPPPQDKALRLLRYGMWLIMFCGLLSIVYSVWDMATGGLRTAPGRPLGFLIGGVIALAVGLAFTYSIA</sequence>
<feature type="transmembrane region" description="Helical" evidence="1">
    <location>
        <begin position="58"/>
        <end position="78"/>
    </location>
</feature>
<accession>A0A7D6ZGP4</accession>
<dbReference type="KEGG" id="nhu:H0264_29555"/>
<gene>
    <name evidence="2" type="ORF">H0264_29555</name>
</gene>
<dbReference type="EMBL" id="CP059399">
    <property type="protein sequence ID" value="QLY29380.1"/>
    <property type="molecule type" value="Genomic_DNA"/>
</dbReference>
<keyword evidence="1" id="KW-0812">Transmembrane</keyword>
<dbReference type="AlphaFoldDB" id="A0A7D6ZGP4"/>
<protein>
    <submittedName>
        <fullName evidence="2">Uncharacterized protein</fullName>
    </submittedName>
</protein>
<keyword evidence="1" id="KW-1133">Transmembrane helix</keyword>
<name>A0A7D6ZGP4_9NOCA</name>
<reference evidence="2 3" key="1">
    <citation type="submission" date="2020-07" db="EMBL/GenBank/DDBJ databases">
        <authorList>
            <person name="Zhuang K."/>
            <person name="Ran Y."/>
        </authorList>
    </citation>
    <scope>NUCLEOTIDE SEQUENCE [LARGE SCALE GENOMIC DNA]</scope>
    <source>
        <strain evidence="2 3">WCH-YHL-001</strain>
    </source>
</reference>
<feature type="transmembrane region" description="Helical" evidence="1">
    <location>
        <begin position="25"/>
        <end position="46"/>
    </location>
</feature>